<feature type="domain" description="Sulfatase N-terminal" evidence="8">
    <location>
        <begin position="23"/>
        <end position="336"/>
    </location>
</feature>
<keyword evidence="4 7" id="KW-0732">Signal</keyword>
<dbReference type="AlphaFoldDB" id="A0A2S7U1S5"/>
<dbReference type="GO" id="GO:0046872">
    <property type="term" value="F:metal ion binding"/>
    <property type="evidence" value="ECO:0007669"/>
    <property type="project" value="UniProtKB-KW"/>
</dbReference>
<dbReference type="InterPro" id="IPR050738">
    <property type="entry name" value="Sulfatase"/>
</dbReference>
<dbReference type="Proteomes" id="UP000239907">
    <property type="component" value="Unassembled WGS sequence"/>
</dbReference>
<dbReference type="CDD" id="cd16144">
    <property type="entry name" value="ARS_like"/>
    <property type="match status" value="1"/>
</dbReference>
<dbReference type="OrthoDB" id="246867at2"/>
<evidence type="ECO:0000256" key="5">
    <source>
        <dbReference type="ARBA" id="ARBA00022801"/>
    </source>
</evidence>
<keyword evidence="5 9" id="KW-0378">Hydrolase</keyword>
<keyword evidence="10" id="KW-1185">Reference proteome</keyword>
<dbReference type="GO" id="GO:0004065">
    <property type="term" value="F:arylsulfatase activity"/>
    <property type="evidence" value="ECO:0007669"/>
    <property type="project" value="TreeGrafter"/>
</dbReference>
<feature type="signal peptide" evidence="7">
    <location>
        <begin position="1"/>
        <end position="19"/>
    </location>
</feature>
<dbReference type="SUPFAM" id="SSF53649">
    <property type="entry name" value="Alkaline phosphatase-like"/>
    <property type="match status" value="1"/>
</dbReference>
<comment type="caution">
    <text evidence="9">The sequence shown here is derived from an EMBL/GenBank/DDBJ whole genome shotgun (WGS) entry which is preliminary data.</text>
</comment>
<keyword evidence="6" id="KW-0106">Calcium</keyword>
<dbReference type="RefSeq" id="WP_105042845.1">
    <property type="nucleotide sequence ID" value="NZ_MQWA01000001.1"/>
</dbReference>
<dbReference type="Pfam" id="PF00884">
    <property type="entry name" value="Sulfatase"/>
    <property type="match status" value="1"/>
</dbReference>
<proteinExistence type="inferred from homology"/>
<comment type="similarity">
    <text evidence="2">Belongs to the sulfatase family.</text>
</comment>
<evidence type="ECO:0000256" key="2">
    <source>
        <dbReference type="ARBA" id="ARBA00008779"/>
    </source>
</evidence>
<accession>A0A2S7U1S5</accession>
<dbReference type="InterPro" id="IPR017850">
    <property type="entry name" value="Alkaline_phosphatase_core_sf"/>
</dbReference>
<evidence type="ECO:0000313" key="9">
    <source>
        <dbReference type="EMBL" id="PQJ28344.1"/>
    </source>
</evidence>
<sequence length="466" mass="51749">MKYPLTLLSVLLTSLCSFAAEKPNILYINIDDLGWADVSINGSKYYETPNIDRLAKEGMIFTNGYSSAANCAPSRACAISGQSTPRHGVYTVKNSDRGKSSTRKLIPTKNTLHLKQDNLTFGHALKAAGYTTATMGKWHVTKDPLKNGFDINVGGTAAGGPYNGGYHSPFKYPNLEVKEKGHYLTDVLTDKAIEFIGEHKAGPFCLYLPYFTVHSPLQAKPELVKKYKNKKATEAQNNPVYAAMIESLDQNIGRVLDALESNGITDNTLVIFTSDNGGVNVSSLQWPLRGGKGMYYEGGIREPFFIRWPEKIKAGSSCDTPVSNLDFYPTFCDVAGTSAPKGKILDGLSLNPLFEGKVLAERSLFWHFPIYLQGYGKADSPGMKEAQDTLFRIRPGSAIRHGDWKLIEYFENGEFELYNLKQDVGEKNNLAKKHPEKLQELYSKLNNWRKELNAPVPTEKNSKFEG</sequence>
<dbReference type="Gene3D" id="3.30.1120.10">
    <property type="match status" value="1"/>
</dbReference>
<evidence type="ECO:0000259" key="8">
    <source>
        <dbReference type="Pfam" id="PF00884"/>
    </source>
</evidence>
<evidence type="ECO:0000256" key="3">
    <source>
        <dbReference type="ARBA" id="ARBA00022723"/>
    </source>
</evidence>
<evidence type="ECO:0000256" key="1">
    <source>
        <dbReference type="ARBA" id="ARBA00001913"/>
    </source>
</evidence>
<dbReference type="PANTHER" id="PTHR42693:SF42">
    <property type="entry name" value="ARYLSULFATASE G"/>
    <property type="match status" value="1"/>
</dbReference>
<evidence type="ECO:0000256" key="4">
    <source>
        <dbReference type="ARBA" id="ARBA00022729"/>
    </source>
</evidence>
<gene>
    <name evidence="9" type="ORF">BSZ32_07335</name>
</gene>
<keyword evidence="3" id="KW-0479">Metal-binding</keyword>
<dbReference type="Gene3D" id="3.40.720.10">
    <property type="entry name" value="Alkaline Phosphatase, subunit A"/>
    <property type="match status" value="1"/>
</dbReference>
<dbReference type="EMBL" id="MQWA01000001">
    <property type="protein sequence ID" value="PQJ28344.1"/>
    <property type="molecule type" value="Genomic_DNA"/>
</dbReference>
<protein>
    <submittedName>
        <fullName evidence="9">Aryl-sulfate sulfohydrolase</fullName>
    </submittedName>
</protein>
<evidence type="ECO:0000256" key="7">
    <source>
        <dbReference type="SAM" id="SignalP"/>
    </source>
</evidence>
<evidence type="ECO:0000313" key="10">
    <source>
        <dbReference type="Proteomes" id="UP000239907"/>
    </source>
</evidence>
<evidence type="ECO:0000256" key="6">
    <source>
        <dbReference type="ARBA" id="ARBA00022837"/>
    </source>
</evidence>
<dbReference type="PANTHER" id="PTHR42693">
    <property type="entry name" value="ARYLSULFATASE FAMILY MEMBER"/>
    <property type="match status" value="1"/>
</dbReference>
<feature type="chain" id="PRO_5015647895" evidence="7">
    <location>
        <begin position="20"/>
        <end position="466"/>
    </location>
</feature>
<reference evidence="9 10" key="1">
    <citation type="submission" date="2016-12" db="EMBL/GenBank/DDBJ databases">
        <title>Study of bacterial adaptation to deep sea.</title>
        <authorList>
            <person name="Song J."/>
            <person name="Yoshizawa S."/>
            <person name="Kogure K."/>
        </authorList>
    </citation>
    <scope>NUCLEOTIDE SEQUENCE [LARGE SCALE GENOMIC DNA]</scope>
    <source>
        <strain evidence="9 10">SAORIC-165</strain>
    </source>
</reference>
<name>A0A2S7U1S5_9BACT</name>
<dbReference type="InterPro" id="IPR000917">
    <property type="entry name" value="Sulfatase_N"/>
</dbReference>
<comment type="cofactor">
    <cofactor evidence="1">
        <name>Ca(2+)</name>
        <dbReference type="ChEBI" id="CHEBI:29108"/>
    </cofactor>
</comment>
<organism evidence="9 10">
    <name type="scientific">Rubritalea profundi</name>
    <dbReference type="NCBI Taxonomy" id="1658618"/>
    <lineage>
        <taxon>Bacteria</taxon>
        <taxon>Pseudomonadati</taxon>
        <taxon>Verrucomicrobiota</taxon>
        <taxon>Verrucomicrobiia</taxon>
        <taxon>Verrucomicrobiales</taxon>
        <taxon>Rubritaleaceae</taxon>
        <taxon>Rubritalea</taxon>
    </lineage>
</organism>